<organism evidence="1">
    <name type="scientific">marine metagenome</name>
    <dbReference type="NCBI Taxonomy" id="408172"/>
    <lineage>
        <taxon>unclassified sequences</taxon>
        <taxon>metagenomes</taxon>
        <taxon>ecological metagenomes</taxon>
    </lineage>
</organism>
<proteinExistence type="predicted"/>
<name>A0A382CY67_9ZZZZ</name>
<sequence>MIEMIAAMVLVSILVPGISSILGGTLMNIALTQIAVLANMEADYAQRNFKKHIDGVKEFVSATETTLQYRDYSDPVVTYQYELNGRVLRYSKTDVSTGTLLENITGISDSSKFVYKDKYYGDLETPMDDETKIRGVELIFYLSRGESIYSYKIYAATDRDQLDIWD</sequence>
<dbReference type="AlphaFoldDB" id="A0A382CY67"/>
<gene>
    <name evidence="1" type="ORF">METZ01_LOCUS184020</name>
</gene>
<reference evidence="1" key="1">
    <citation type="submission" date="2018-05" db="EMBL/GenBank/DDBJ databases">
        <authorList>
            <person name="Lanie J.A."/>
            <person name="Ng W.-L."/>
            <person name="Kazmierczak K.M."/>
            <person name="Andrzejewski T.M."/>
            <person name="Davidsen T.M."/>
            <person name="Wayne K.J."/>
            <person name="Tettelin H."/>
            <person name="Glass J.I."/>
            <person name="Rusch D."/>
            <person name="Podicherti R."/>
            <person name="Tsui H.-C.T."/>
            <person name="Winkler M.E."/>
        </authorList>
    </citation>
    <scope>NUCLEOTIDE SEQUENCE</scope>
</reference>
<dbReference type="EMBL" id="UINC01036739">
    <property type="protein sequence ID" value="SVB31166.1"/>
    <property type="molecule type" value="Genomic_DNA"/>
</dbReference>
<evidence type="ECO:0008006" key="2">
    <source>
        <dbReference type="Google" id="ProtNLM"/>
    </source>
</evidence>
<evidence type="ECO:0000313" key="1">
    <source>
        <dbReference type="EMBL" id="SVB31166.1"/>
    </source>
</evidence>
<protein>
    <recommendedName>
        <fullName evidence="2">General secretion pathway GspH domain-containing protein</fullName>
    </recommendedName>
</protein>
<accession>A0A382CY67</accession>